<proteinExistence type="predicted"/>
<evidence type="ECO:0000259" key="2">
    <source>
        <dbReference type="Pfam" id="PF13632"/>
    </source>
</evidence>
<feature type="domain" description="Glycosyltransferase 2-like" evidence="2">
    <location>
        <begin position="195"/>
        <end position="425"/>
    </location>
</feature>
<dbReference type="Proteomes" id="UP000178176">
    <property type="component" value="Unassembled WGS sequence"/>
</dbReference>
<feature type="transmembrane region" description="Helical" evidence="1">
    <location>
        <begin position="35"/>
        <end position="57"/>
    </location>
</feature>
<evidence type="ECO:0000256" key="1">
    <source>
        <dbReference type="SAM" id="Phobius"/>
    </source>
</evidence>
<feature type="transmembrane region" description="Helical" evidence="1">
    <location>
        <begin position="7"/>
        <end position="29"/>
    </location>
</feature>
<feature type="transmembrane region" description="Helical" evidence="1">
    <location>
        <begin position="438"/>
        <end position="463"/>
    </location>
</feature>
<gene>
    <name evidence="3" type="ORF">A2876_00900</name>
</gene>
<evidence type="ECO:0000313" key="3">
    <source>
        <dbReference type="EMBL" id="OGC93091.1"/>
    </source>
</evidence>
<sequence>MTRKRFLEILPGFITWNVILFLFWGGYFIPVATAYFILAFDIFWVYKGLTVTITVLMTHFKMLAAEHLDWLREAKGFLDWKRVKHVIIILIANEPAEVYRKTLEALAKQSMPLNQLAVVMATEGRYPNGEKECEKLRAELGSKFGEYLITMHPANIVGEIKGKSSNEAWAAREAKRILIDEKGWDIQYMTVTSNDADARLHPQYFACLTFKFLDDPHRYERFWQPVVMFYNNIWRLPAATRVVNTFATIWVMGLQSRKDRLVSFSCYSASFRLILEVGYWDTDVIPEDYRIFFKAFFKLEGRVEAEPIFLPSFQDAAESTTTWKTFVNDYKQKQRWAWGVSDIPTFIEMFINNPKGSWINKMVRLLRVIEDHLLWPINWFVITAGATISTLVNPKFARTSVGFMLPRISSVILSITLLFLVILFVIDSKRKPPRPKDVAFWRAWLIPFEFALMPVVGFFFGALPGLDAHTRLMLGRYIEYRVTEKVG</sequence>
<comment type="caution">
    <text evidence="3">The sequence shown here is derived from an EMBL/GenBank/DDBJ whole genome shotgun (WGS) entry which is preliminary data.</text>
</comment>
<keyword evidence="1" id="KW-0812">Transmembrane</keyword>
<feature type="transmembrane region" description="Helical" evidence="1">
    <location>
        <begin position="373"/>
        <end position="392"/>
    </location>
</feature>
<dbReference type="Gene3D" id="3.90.550.10">
    <property type="entry name" value="Spore Coat Polysaccharide Biosynthesis Protein SpsA, Chain A"/>
    <property type="match status" value="1"/>
</dbReference>
<protein>
    <recommendedName>
        <fullName evidence="2">Glycosyltransferase 2-like domain-containing protein</fullName>
    </recommendedName>
</protein>
<dbReference type="EMBL" id="MEXH01000002">
    <property type="protein sequence ID" value="OGC93091.1"/>
    <property type="molecule type" value="Genomic_DNA"/>
</dbReference>
<name>A0A1F4YGQ0_9BACT</name>
<keyword evidence="1" id="KW-1133">Transmembrane helix</keyword>
<dbReference type="InterPro" id="IPR001173">
    <property type="entry name" value="Glyco_trans_2-like"/>
</dbReference>
<dbReference type="Pfam" id="PF13632">
    <property type="entry name" value="Glyco_trans_2_3"/>
    <property type="match status" value="1"/>
</dbReference>
<accession>A0A1F4YGQ0</accession>
<reference evidence="3 4" key="1">
    <citation type="journal article" date="2016" name="Nat. Commun.">
        <title>Thousands of microbial genomes shed light on interconnected biogeochemical processes in an aquifer system.</title>
        <authorList>
            <person name="Anantharaman K."/>
            <person name="Brown C.T."/>
            <person name="Hug L.A."/>
            <person name="Sharon I."/>
            <person name="Castelle C.J."/>
            <person name="Probst A.J."/>
            <person name="Thomas B.C."/>
            <person name="Singh A."/>
            <person name="Wilkins M.J."/>
            <person name="Karaoz U."/>
            <person name="Brodie E.L."/>
            <person name="Williams K.H."/>
            <person name="Hubbard S.S."/>
            <person name="Banfield J.F."/>
        </authorList>
    </citation>
    <scope>NUCLEOTIDE SEQUENCE [LARGE SCALE GENOMIC DNA]</scope>
</reference>
<keyword evidence="1" id="KW-0472">Membrane</keyword>
<dbReference type="PANTHER" id="PTHR36851">
    <property type="entry name" value="UNNAMED PRODUCT"/>
    <property type="match status" value="1"/>
</dbReference>
<dbReference type="PANTHER" id="PTHR36851:SF1">
    <property type="entry name" value="GLYCO_TRANS_2-LIKE DOMAIN-CONTAINING PROTEIN"/>
    <property type="match status" value="1"/>
</dbReference>
<feature type="transmembrane region" description="Helical" evidence="1">
    <location>
        <begin position="404"/>
        <end position="426"/>
    </location>
</feature>
<dbReference type="InterPro" id="IPR029044">
    <property type="entry name" value="Nucleotide-diphossugar_trans"/>
</dbReference>
<organism evidence="3 4">
    <name type="scientific">Candidatus Amesbacteria bacterium RIFCSPHIGHO2_01_FULL_48_32b</name>
    <dbReference type="NCBI Taxonomy" id="1797253"/>
    <lineage>
        <taxon>Bacteria</taxon>
        <taxon>Candidatus Amesiibacteriota</taxon>
    </lineage>
</organism>
<evidence type="ECO:0000313" key="4">
    <source>
        <dbReference type="Proteomes" id="UP000178176"/>
    </source>
</evidence>
<dbReference type="SUPFAM" id="SSF53448">
    <property type="entry name" value="Nucleotide-diphospho-sugar transferases"/>
    <property type="match status" value="1"/>
</dbReference>
<dbReference type="AlphaFoldDB" id="A0A1F4YGQ0"/>